<gene>
    <name evidence="1" type="ORF">LAUMK136_01254</name>
</gene>
<sequence length="96" mass="10424">MKPCSRAEAIGPASPFNSGPLRGLDDVEYATFEWIDWYNTRRVRSPLNYIPPAGREAELLRFHPGVSAGDVSNMNPAFDRLFTDEGVGGLGASLPG</sequence>
<evidence type="ECO:0008006" key="3">
    <source>
        <dbReference type="Google" id="ProtNLM"/>
    </source>
</evidence>
<dbReference type="OrthoDB" id="4281720at2"/>
<dbReference type="AlphaFoldDB" id="A0A498PWL5"/>
<dbReference type="RefSeq" id="WP_122495250.1">
    <property type="nucleotide sequence ID" value="NZ_UPHP01000032.1"/>
</dbReference>
<organism evidence="1 2">
    <name type="scientific">Mycobacterium attenuatum</name>
    <dbReference type="NCBI Taxonomy" id="2341086"/>
    <lineage>
        <taxon>Bacteria</taxon>
        <taxon>Bacillati</taxon>
        <taxon>Actinomycetota</taxon>
        <taxon>Actinomycetes</taxon>
        <taxon>Mycobacteriales</taxon>
        <taxon>Mycobacteriaceae</taxon>
        <taxon>Mycobacterium</taxon>
    </lineage>
</organism>
<reference evidence="1 2" key="1">
    <citation type="submission" date="2018-09" db="EMBL/GenBank/DDBJ databases">
        <authorList>
            <person name="Tagini F."/>
        </authorList>
    </citation>
    <scope>NUCLEOTIDE SEQUENCE [LARGE SCALE GENOMIC DNA]</scope>
    <source>
        <strain evidence="1 2">MK136</strain>
    </source>
</reference>
<name>A0A498PWL5_9MYCO</name>
<proteinExistence type="predicted"/>
<evidence type="ECO:0000313" key="2">
    <source>
        <dbReference type="Proteomes" id="UP000273307"/>
    </source>
</evidence>
<accession>A0A498PWL5</accession>
<dbReference type="EMBL" id="UPHP01000032">
    <property type="protein sequence ID" value="VBA36068.1"/>
    <property type="molecule type" value="Genomic_DNA"/>
</dbReference>
<evidence type="ECO:0000313" key="1">
    <source>
        <dbReference type="EMBL" id="VBA36068.1"/>
    </source>
</evidence>
<dbReference type="Proteomes" id="UP000273307">
    <property type="component" value="Unassembled WGS sequence"/>
</dbReference>
<protein>
    <recommendedName>
        <fullName evidence="3">Integrase catalytic domain-containing protein</fullName>
    </recommendedName>
</protein>
<keyword evidence="2" id="KW-1185">Reference proteome</keyword>